<evidence type="ECO:0000256" key="1">
    <source>
        <dbReference type="ARBA" id="ARBA00008857"/>
    </source>
</evidence>
<keyword evidence="2" id="KW-0229">DNA integration</keyword>
<dbReference type="Gene3D" id="1.10.150.130">
    <property type="match status" value="1"/>
</dbReference>
<dbReference type="InterPro" id="IPR010998">
    <property type="entry name" value="Integrase_recombinase_N"/>
</dbReference>
<name>A0A2U8VNX6_9HYPH</name>
<dbReference type="RefSeq" id="WP_109950267.1">
    <property type="nucleotide sequence ID" value="NZ_CP029551.1"/>
</dbReference>
<evidence type="ECO:0008006" key="7">
    <source>
        <dbReference type="Google" id="ProtNLM"/>
    </source>
</evidence>
<dbReference type="Proteomes" id="UP000246058">
    <property type="component" value="Chromosome"/>
</dbReference>
<evidence type="ECO:0000313" key="5">
    <source>
        <dbReference type="EMBL" id="AWN35141.1"/>
    </source>
</evidence>
<keyword evidence="4" id="KW-0233">DNA recombination</keyword>
<dbReference type="Gene3D" id="1.10.443.10">
    <property type="entry name" value="Intergrase catalytic core"/>
    <property type="match status" value="1"/>
</dbReference>
<organism evidence="5 6">
    <name type="scientific">Methylobacterium radiodurans</name>
    <dbReference type="NCBI Taxonomy" id="2202828"/>
    <lineage>
        <taxon>Bacteria</taxon>
        <taxon>Pseudomonadati</taxon>
        <taxon>Pseudomonadota</taxon>
        <taxon>Alphaproteobacteria</taxon>
        <taxon>Hyphomicrobiales</taxon>
        <taxon>Methylobacteriaceae</taxon>
        <taxon>Methylobacterium</taxon>
    </lineage>
</organism>
<sequence>MGRMKFVQRRAGRYEFRFPLPDDLAGKPVPPPWPETLTAFVNARAGRFKTELVRSLQTNDGRTADRRVLAHIAEAHRLVDQARRFLRDGPAAGISADQIAALARDHEIHLLATDETIRAKGVGLDMAHEDGQGHHDGLGMTADDLHAYQILVDELDRHTRQQAAQMRAGESTSAFVNRAVEARGVILSPDDPAWRQLELAFVKAQRSALAGIRARLNGDEVLTPERQRETRSLALTAALRLWAEAGGAGARKPQPSSVAEAERAARRFVELHGDLPITAISKAHARAFRDALVRLPKALPARIGRLPLPELLKQDLGQYPRRNAQTVNKTLALLSGVLARAERDGHFEALPAWTNPFHVGFDVAPAEREPYEPFSAAELQRLFASPVYAQAERPLGGQGEAAYWFPLIALFSGARRTEIAQLKVGDVRQGEAGIWYIDITNEGADQNLKTMSSARSVPVHHELIRLGLLDVVAAQARVQPPSAPLWPSFAPPIDPKVKAWTKWFGRYLGVHVVDSAAKTFHSFRHTFKRACREAGLSEEVHNALTGHAGGGVGRRYGRERRADGTLDCGISLARLQIEIDKVGYRDVALPRPNSERIRFKRAAN</sequence>
<evidence type="ECO:0000256" key="4">
    <source>
        <dbReference type="ARBA" id="ARBA00023172"/>
    </source>
</evidence>
<keyword evidence="3" id="KW-0238">DNA-binding</keyword>
<dbReference type="InterPro" id="IPR013762">
    <property type="entry name" value="Integrase-like_cat_sf"/>
</dbReference>
<dbReference type="EMBL" id="CP029551">
    <property type="protein sequence ID" value="AWN35141.1"/>
    <property type="molecule type" value="Genomic_DNA"/>
</dbReference>
<dbReference type="GO" id="GO:0006310">
    <property type="term" value="P:DNA recombination"/>
    <property type="evidence" value="ECO:0007669"/>
    <property type="project" value="UniProtKB-KW"/>
</dbReference>
<dbReference type="PANTHER" id="PTHR30349:SF41">
    <property type="entry name" value="INTEGRASE_RECOMBINASE PROTEIN MJ0367-RELATED"/>
    <property type="match status" value="1"/>
</dbReference>
<dbReference type="AlphaFoldDB" id="A0A2U8VNX6"/>
<dbReference type="InterPro" id="IPR050090">
    <property type="entry name" value="Tyrosine_recombinase_XerCD"/>
</dbReference>
<comment type="similarity">
    <text evidence="1">Belongs to the 'phage' integrase family.</text>
</comment>
<dbReference type="PANTHER" id="PTHR30349">
    <property type="entry name" value="PHAGE INTEGRASE-RELATED"/>
    <property type="match status" value="1"/>
</dbReference>
<reference evidence="5 6" key="1">
    <citation type="submission" date="2018-05" db="EMBL/GenBank/DDBJ databases">
        <title>Complete Genome Sequence of Methylobacterium sp. 17Sr1-43.</title>
        <authorList>
            <person name="Srinivasan S."/>
        </authorList>
    </citation>
    <scope>NUCLEOTIDE SEQUENCE [LARGE SCALE GENOMIC DNA]</scope>
    <source>
        <strain evidence="5 6">17Sr1-43</strain>
    </source>
</reference>
<dbReference type="InterPro" id="IPR011010">
    <property type="entry name" value="DNA_brk_join_enz"/>
</dbReference>
<evidence type="ECO:0000256" key="3">
    <source>
        <dbReference type="ARBA" id="ARBA00023125"/>
    </source>
</evidence>
<evidence type="ECO:0000256" key="2">
    <source>
        <dbReference type="ARBA" id="ARBA00022908"/>
    </source>
</evidence>
<evidence type="ECO:0000313" key="6">
    <source>
        <dbReference type="Proteomes" id="UP000246058"/>
    </source>
</evidence>
<keyword evidence="6" id="KW-1185">Reference proteome</keyword>
<gene>
    <name evidence="5" type="ORF">DK427_04775</name>
</gene>
<dbReference type="GO" id="GO:0003677">
    <property type="term" value="F:DNA binding"/>
    <property type="evidence" value="ECO:0007669"/>
    <property type="project" value="UniProtKB-KW"/>
</dbReference>
<proteinExistence type="inferred from homology"/>
<dbReference type="GO" id="GO:0015074">
    <property type="term" value="P:DNA integration"/>
    <property type="evidence" value="ECO:0007669"/>
    <property type="project" value="UniProtKB-KW"/>
</dbReference>
<protein>
    <recommendedName>
        <fullName evidence="7">Integrase family protein</fullName>
    </recommendedName>
</protein>
<dbReference type="KEGG" id="meti:DK427_04775"/>
<dbReference type="OrthoDB" id="9784724at2"/>
<dbReference type="SUPFAM" id="SSF56349">
    <property type="entry name" value="DNA breaking-rejoining enzymes"/>
    <property type="match status" value="1"/>
</dbReference>
<dbReference type="CDD" id="cd01184">
    <property type="entry name" value="INT_C_like_1"/>
    <property type="match status" value="1"/>
</dbReference>
<accession>A0A2U8VNX6</accession>